<name>A0ABU7P8N6_9ACTN</name>
<feature type="domain" description="Phosphoribulokinase/uridine kinase" evidence="1">
    <location>
        <begin position="92"/>
        <end position="176"/>
    </location>
</feature>
<proteinExistence type="predicted"/>
<dbReference type="EMBL" id="JAZEWV010000003">
    <property type="protein sequence ID" value="MEE4541617.1"/>
    <property type="molecule type" value="Genomic_DNA"/>
</dbReference>
<sequence>MARVVAGHAVPVLAVAGGTASGKSTLADALARHHPETVGLLHLDDFYVPAHDPRRGVRTLSATGAETLDWNHPGSIDETAVAEAVDAMAAGGHRLVVVEGLFALTLAAVAHRATWRVYVDTPDDIRLARKLLRKIEILGQDPRISLLNYLASGRERHAAHVAPSRARADLVVDGTADEYTMIAEVLTLIGPVLAEPVTLADHPVHAGQFGETA</sequence>
<reference evidence="2 3" key="1">
    <citation type="submission" date="2023-12" db="EMBL/GenBank/DDBJ databases">
        <title>Streptomyces sp. V4-01.</title>
        <authorList>
            <person name="Somphong A."/>
            <person name="Phongsopitanun W."/>
        </authorList>
    </citation>
    <scope>NUCLEOTIDE SEQUENCE [LARGE SCALE GENOMIC DNA]</scope>
    <source>
        <strain evidence="2 3">V4-01</strain>
    </source>
</reference>
<evidence type="ECO:0000313" key="3">
    <source>
        <dbReference type="Proteomes" id="UP001344658"/>
    </source>
</evidence>
<evidence type="ECO:0000259" key="1">
    <source>
        <dbReference type="Pfam" id="PF00485"/>
    </source>
</evidence>
<keyword evidence="3" id="KW-1185">Reference proteome</keyword>
<organism evidence="2 3">
    <name type="scientific">Actinacidiphila polyblastidii</name>
    <dbReference type="NCBI Taxonomy" id="3110430"/>
    <lineage>
        <taxon>Bacteria</taxon>
        <taxon>Bacillati</taxon>
        <taxon>Actinomycetota</taxon>
        <taxon>Actinomycetes</taxon>
        <taxon>Kitasatosporales</taxon>
        <taxon>Streptomycetaceae</taxon>
        <taxon>Actinacidiphila</taxon>
    </lineage>
</organism>
<dbReference type="RefSeq" id="WP_330793511.1">
    <property type="nucleotide sequence ID" value="NZ_JAZEWV010000003.1"/>
</dbReference>
<comment type="caution">
    <text evidence="2">The sequence shown here is derived from an EMBL/GenBank/DDBJ whole genome shotgun (WGS) entry which is preliminary data.</text>
</comment>
<dbReference type="InterPro" id="IPR006083">
    <property type="entry name" value="PRK/URK"/>
</dbReference>
<dbReference type="Proteomes" id="UP001344658">
    <property type="component" value="Unassembled WGS sequence"/>
</dbReference>
<protein>
    <recommendedName>
        <fullName evidence="1">Phosphoribulokinase/uridine kinase domain-containing protein</fullName>
    </recommendedName>
</protein>
<dbReference type="Pfam" id="PF00485">
    <property type="entry name" value="PRK"/>
    <property type="match status" value="1"/>
</dbReference>
<dbReference type="InterPro" id="IPR027417">
    <property type="entry name" value="P-loop_NTPase"/>
</dbReference>
<accession>A0ABU7P8N6</accession>
<evidence type="ECO:0000313" key="2">
    <source>
        <dbReference type="EMBL" id="MEE4541617.1"/>
    </source>
</evidence>
<dbReference type="SUPFAM" id="SSF52540">
    <property type="entry name" value="P-loop containing nucleoside triphosphate hydrolases"/>
    <property type="match status" value="1"/>
</dbReference>
<gene>
    <name evidence="2" type="ORF">V2S66_06480</name>
</gene>
<dbReference type="Gene3D" id="3.40.50.300">
    <property type="entry name" value="P-loop containing nucleotide triphosphate hydrolases"/>
    <property type="match status" value="2"/>
</dbReference>
<dbReference type="PANTHER" id="PTHR10285">
    <property type="entry name" value="URIDINE KINASE"/>
    <property type="match status" value="1"/>
</dbReference>